<protein>
    <submittedName>
        <fullName evidence="4">Extracellular solute-binding protein family 1</fullName>
    </submittedName>
</protein>
<name>A0A081C581_VECG1</name>
<dbReference type="InterPro" id="IPR006059">
    <property type="entry name" value="SBP"/>
</dbReference>
<dbReference type="InterPro" id="IPR050490">
    <property type="entry name" value="Bact_solute-bd_prot1"/>
</dbReference>
<keyword evidence="5" id="KW-1185">Reference proteome</keyword>
<organism evidence="4">
    <name type="scientific">Vecturithrix granuli</name>
    <dbReference type="NCBI Taxonomy" id="1499967"/>
    <lineage>
        <taxon>Bacteria</taxon>
        <taxon>Candidatus Moduliflexota</taxon>
        <taxon>Candidatus Vecturitrichia</taxon>
        <taxon>Candidatus Vecturitrichales</taxon>
        <taxon>Candidatus Vecturitrichaceae</taxon>
        <taxon>Candidatus Vecturithrix</taxon>
    </lineage>
</organism>
<dbReference type="PANTHER" id="PTHR43649:SF34">
    <property type="entry name" value="ABC TRANSPORTER PERIPLASMIC-BINDING PROTEIN YCJN-RELATED"/>
    <property type="match status" value="1"/>
</dbReference>
<dbReference type="eggNOG" id="COG1653">
    <property type="taxonomic scope" value="Bacteria"/>
</dbReference>
<evidence type="ECO:0000256" key="2">
    <source>
        <dbReference type="ARBA" id="ARBA00022448"/>
    </source>
</evidence>
<evidence type="ECO:0000313" key="4">
    <source>
        <dbReference type="EMBL" id="GAK59736.1"/>
    </source>
</evidence>
<dbReference type="Pfam" id="PF01547">
    <property type="entry name" value="SBP_bac_1"/>
    <property type="match status" value="1"/>
</dbReference>
<dbReference type="Proteomes" id="UP000030661">
    <property type="component" value="Unassembled WGS sequence"/>
</dbReference>
<accession>A0A081C581</accession>
<dbReference type="EMBL" id="DF820470">
    <property type="protein sequence ID" value="GAK59736.1"/>
    <property type="molecule type" value="Genomic_DNA"/>
</dbReference>
<dbReference type="PANTHER" id="PTHR43649">
    <property type="entry name" value="ARABINOSE-BINDING PROTEIN-RELATED"/>
    <property type="match status" value="1"/>
</dbReference>
<gene>
    <name evidence="4" type="ORF">U27_06721</name>
</gene>
<sequence length="429" mass="47369">MMKIRQYMCMLSIIGVLSLGIPSIIGAEEKIVITMTGSAVGQEGEIIRAGADLYMQTHPNVDIRIFEVPDSTTARLLIYLKKLVDGDPGIDLYQIDVIWPGEMADHFLDLNDYGASQVVGQYFAELIENNTVNGRLVAIPWFTDAGLLYYRTDLLQKYGFTAPPSTWDELEKMAKTIQDGEVLEGNENFWGFVWQGNNYEGLTCNALEWVASHGGGTFIDRDGAVTINNPEALRALERAKRWINSISPPAVTGFIEEDARRWWQSGNAAFMRNWPYVYSMAQAEDSPVKGKFDVAPLPGEQPGQGVATLGGWQLAVSKYSQHPDVAADIALFMASPEIQKMRAIKGSYNPTIISLYQDVDVLAAVPFFGSLYNTFVNAIARPSSQTAPKYSQASDFIFNAVHDVLTGKRDAQVVLDALEVDLADLISSK</sequence>
<dbReference type="HOGENOM" id="CLU_031285_9_1_0"/>
<dbReference type="CDD" id="cd14750">
    <property type="entry name" value="PBP2_TMBP"/>
    <property type="match status" value="1"/>
</dbReference>
<evidence type="ECO:0000256" key="3">
    <source>
        <dbReference type="ARBA" id="ARBA00022729"/>
    </source>
</evidence>
<comment type="similarity">
    <text evidence="1">Belongs to the bacterial solute-binding protein 1 family.</text>
</comment>
<dbReference type="SUPFAM" id="SSF53850">
    <property type="entry name" value="Periplasmic binding protein-like II"/>
    <property type="match status" value="1"/>
</dbReference>
<dbReference type="Gene3D" id="3.40.190.10">
    <property type="entry name" value="Periplasmic binding protein-like II"/>
    <property type="match status" value="2"/>
</dbReference>
<dbReference type="STRING" id="1499967.U27_06721"/>
<evidence type="ECO:0000313" key="5">
    <source>
        <dbReference type="Proteomes" id="UP000030661"/>
    </source>
</evidence>
<proteinExistence type="inferred from homology"/>
<evidence type="ECO:0000256" key="1">
    <source>
        <dbReference type="ARBA" id="ARBA00008520"/>
    </source>
</evidence>
<keyword evidence="3" id="KW-0732">Signal</keyword>
<reference evidence="4" key="1">
    <citation type="journal article" date="2015" name="PeerJ">
        <title>First genomic representation of candidate bacterial phylum KSB3 points to enhanced environmental sensing as a trigger of wastewater bulking.</title>
        <authorList>
            <person name="Sekiguchi Y."/>
            <person name="Ohashi A."/>
            <person name="Parks D.H."/>
            <person name="Yamauchi T."/>
            <person name="Tyson G.W."/>
            <person name="Hugenholtz P."/>
        </authorList>
    </citation>
    <scope>NUCLEOTIDE SEQUENCE [LARGE SCALE GENOMIC DNA]</scope>
</reference>
<dbReference type="AlphaFoldDB" id="A0A081C581"/>
<keyword evidence="2" id="KW-0813">Transport</keyword>